<accession>A0AAD6D9E7</accession>
<comment type="similarity">
    <text evidence="1">Belongs to the OBAP family.</text>
</comment>
<feature type="compositionally biased region" description="Basic and acidic residues" evidence="2">
    <location>
        <begin position="214"/>
        <end position="226"/>
    </location>
</feature>
<keyword evidence="4" id="KW-1185">Reference proteome</keyword>
<evidence type="ECO:0008006" key="5">
    <source>
        <dbReference type="Google" id="ProtNLM"/>
    </source>
</evidence>
<name>A0AAD6D9E7_9EURO</name>
<sequence length="234" mass="26119">MSACAKSSENENSSIAGGDRTTKSKVLETGAGLVQDFTPVKQICAHLNAFHVYANDRTRCVEANHYCTHLTEDVRQCLIYDSPDAKARLIGVEYMVSPRVFKTLPAEERKLWHTHEFEVKSGMLIMPAPASMPNAAWEAAETAEMEDVAPIYGKTYHFWQVDRGDVVPMGPPQLMGSFGSEDDVKKARPGGLDELLRERDERFGVDYKAKAKKREGIAAVEKHPDADTMWNKSE</sequence>
<dbReference type="Pfam" id="PF06884">
    <property type="entry name" value="DUF1264"/>
    <property type="match status" value="1"/>
</dbReference>
<dbReference type="Proteomes" id="UP001220324">
    <property type="component" value="Unassembled WGS sequence"/>
</dbReference>
<gene>
    <name evidence="3" type="ORF">N7494_001117</name>
</gene>
<organism evidence="3 4">
    <name type="scientific">Penicillium frequentans</name>
    <dbReference type="NCBI Taxonomy" id="3151616"/>
    <lineage>
        <taxon>Eukaryota</taxon>
        <taxon>Fungi</taxon>
        <taxon>Dikarya</taxon>
        <taxon>Ascomycota</taxon>
        <taxon>Pezizomycotina</taxon>
        <taxon>Eurotiomycetes</taxon>
        <taxon>Eurotiomycetidae</taxon>
        <taxon>Eurotiales</taxon>
        <taxon>Aspergillaceae</taxon>
        <taxon>Penicillium</taxon>
    </lineage>
</organism>
<proteinExistence type="inferred from homology"/>
<feature type="region of interest" description="Disordered" evidence="2">
    <location>
        <begin position="1"/>
        <end position="21"/>
    </location>
</feature>
<evidence type="ECO:0000256" key="1">
    <source>
        <dbReference type="ARBA" id="ARBA00009740"/>
    </source>
</evidence>
<dbReference type="PANTHER" id="PTHR31360">
    <property type="match status" value="1"/>
</dbReference>
<evidence type="ECO:0000313" key="4">
    <source>
        <dbReference type="Proteomes" id="UP001220324"/>
    </source>
</evidence>
<reference evidence="3 4" key="1">
    <citation type="journal article" date="2023" name="IMA Fungus">
        <title>Comparative genomic study of the Penicillium genus elucidates a diverse pangenome and 15 lateral gene transfer events.</title>
        <authorList>
            <person name="Petersen C."/>
            <person name="Sorensen T."/>
            <person name="Nielsen M.R."/>
            <person name="Sondergaard T.E."/>
            <person name="Sorensen J.L."/>
            <person name="Fitzpatrick D.A."/>
            <person name="Frisvad J.C."/>
            <person name="Nielsen K.L."/>
        </authorList>
    </citation>
    <scope>NUCLEOTIDE SEQUENCE [LARGE SCALE GENOMIC DNA]</scope>
    <source>
        <strain evidence="3 4">IBT 35679</strain>
    </source>
</reference>
<evidence type="ECO:0000256" key="2">
    <source>
        <dbReference type="SAM" id="MobiDB-lite"/>
    </source>
</evidence>
<feature type="region of interest" description="Disordered" evidence="2">
    <location>
        <begin position="214"/>
        <end position="234"/>
    </location>
</feature>
<feature type="compositionally biased region" description="Polar residues" evidence="2">
    <location>
        <begin position="1"/>
        <end position="15"/>
    </location>
</feature>
<comment type="caution">
    <text evidence="3">The sequence shown here is derived from an EMBL/GenBank/DDBJ whole genome shotgun (WGS) entry which is preliminary data.</text>
</comment>
<evidence type="ECO:0000313" key="3">
    <source>
        <dbReference type="EMBL" id="KAJ5557202.1"/>
    </source>
</evidence>
<protein>
    <recommendedName>
        <fullName evidence="5">Oil body-associated protein 1A</fullName>
    </recommendedName>
</protein>
<dbReference type="PANTHER" id="PTHR31360:SF0">
    <property type="entry name" value="OIL BODY-ASSOCIATED PROTEIN 1B"/>
    <property type="match status" value="1"/>
</dbReference>
<dbReference type="EMBL" id="JAQIZZ010000001">
    <property type="protein sequence ID" value="KAJ5557202.1"/>
    <property type="molecule type" value="Genomic_DNA"/>
</dbReference>
<dbReference type="AlphaFoldDB" id="A0AAD6D9E7"/>
<dbReference type="InterPro" id="IPR010686">
    <property type="entry name" value="OBAP-like"/>
</dbReference>